<dbReference type="PROSITE" id="PS50833">
    <property type="entry name" value="BRIX"/>
    <property type="match status" value="1"/>
</dbReference>
<evidence type="ECO:0000313" key="3">
    <source>
        <dbReference type="EMBL" id="RKP29929.1"/>
    </source>
</evidence>
<dbReference type="PANTHER" id="PTHR22734">
    <property type="entry name" value="U3 SMALL NUCLEOLAR RIBONUCLEOPROTEIN PROTEIN IMP4"/>
    <property type="match status" value="1"/>
</dbReference>
<evidence type="ECO:0000259" key="2">
    <source>
        <dbReference type="PROSITE" id="PS50833"/>
    </source>
</evidence>
<gene>
    <name evidence="3" type="ORF">METBISCDRAFT_17468</name>
</gene>
<dbReference type="GO" id="GO:0042274">
    <property type="term" value="P:ribosomal small subunit biogenesis"/>
    <property type="evidence" value="ECO:0007669"/>
    <property type="project" value="UniProtKB-ARBA"/>
</dbReference>
<dbReference type="GO" id="GO:0034457">
    <property type="term" value="C:Mpp10 complex"/>
    <property type="evidence" value="ECO:0007669"/>
    <property type="project" value="UniProtKB-ARBA"/>
</dbReference>
<dbReference type="OrthoDB" id="10253204at2759"/>
<protein>
    <recommendedName>
        <fullName evidence="1">U3 small nucleolar ribonucleoprotein protein IMP4</fullName>
    </recommendedName>
</protein>
<dbReference type="InterPro" id="IPR044281">
    <property type="entry name" value="IMP4/RPF1"/>
</dbReference>
<evidence type="ECO:0000256" key="1">
    <source>
        <dbReference type="ARBA" id="ARBA00040513"/>
    </source>
</evidence>
<dbReference type="AlphaFoldDB" id="A0A4V1J2W0"/>
<sequence>MLRRQARERREYLYKKSIELREMAQLEKRQKLKAALALGKPLSKELSEDVELHKNFRYDESEQVEIDDEYSAMSGINDPRIIVTTSRNPSVRLLQFSKEIKLFFPNSLKLNRGTYVIPELVKSCAKTAINDLVILHEHRGVPTSMTVSHFPHGPTAIFTLHNVKLRHDLPNMGNISEVYPHLIFENFTTKLGERVVKVLKHLFPPGAKKDSSRVITFINNDDFISVRHHVYVKTKDGVELSEVGPRFEMRLFELRFGLVDNKDADVEWKVRRFIRTANRKNYLAE</sequence>
<dbReference type="GO" id="GO:0030515">
    <property type="term" value="F:snoRNA binding"/>
    <property type="evidence" value="ECO:0007669"/>
    <property type="project" value="TreeGrafter"/>
</dbReference>
<accession>A0A4V1J2W0</accession>
<name>A0A4V1J2W0_9ASCO</name>
<dbReference type="Pfam" id="PF04427">
    <property type="entry name" value="Brix"/>
    <property type="match status" value="1"/>
</dbReference>
<keyword evidence="4" id="KW-1185">Reference proteome</keyword>
<feature type="domain" description="Brix" evidence="2">
    <location>
        <begin position="79"/>
        <end position="260"/>
    </location>
</feature>
<dbReference type="GO" id="GO:0005654">
    <property type="term" value="C:nucleoplasm"/>
    <property type="evidence" value="ECO:0007669"/>
    <property type="project" value="UniProtKB-ARBA"/>
</dbReference>
<dbReference type="Proteomes" id="UP000268321">
    <property type="component" value="Unassembled WGS sequence"/>
</dbReference>
<evidence type="ECO:0000313" key="4">
    <source>
        <dbReference type="Proteomes" id="UP000268321"/>
    </source>
</evidence>
<dbReference type="FunFam" id="3.40.50.10480:FF:000001">
    <property type="entry name" value="IMP4, U3 small nucleolar ribonucleoprotein"/>
    <property type="match status" value="1"/>
</dbReference>
<dbReference type="InterPro" id="IPR007109">
    <property type="entry name" value="Brix"/>
</dbReference>
<dbReference type="PANTHER" id="PTHR22734:SF2">
    <property type="entry name" value="U3 SMALL NUCLEOLAR RIBONUCLEOPROTEIN PROTEIN IMP4"/>
    <property type="match status" value="1"/>
</dbReference>
<dbReference type="GO" id="GO:0006364">
    <property type="term" value="P:rRNA processing"/>
    <property type="evidence" value="ECO:0007669"/>
    <property type="project" value="InterPro"/>
</dbReference>
<reference evidence="4" key="1">
    <citation type="journal article" date="2018" name="Nat. Microbiol.">
        <title>Leveraging single-cell genomics to expand the fungal tree of life.</title>
        <authorList>
            <person name="Ahrendt S.R."/>
            <person name="Quandt C.A."/>
            <person name="Ciobanu D."/>
            <person name="Clum A."/>
            <person name="Salamov A."/>
            <person name="Andreopoulos B."/>
            <person name="Cheng J.F."/>
            <person name="Woyke T."/>
            <person name="Pelin A."/>
            <person name="Henrissat B."/>
            <person name="Reynolds N.K."/>
            <person name="Benny G.L."/>
            <person name="Smith M.E."/>
            <person name="James T.Y."/>
            <person name="Grigoriev I.V."/>
        </authorList>
    </citation>
    <scope>NUCLEOTIDE SEQUENCE [LARGE SCALE GENOMIC DNA]</scope>
    <source>
        <strain evidence="4">Baker2002</strain>
    </source>
</reference>
<dbReference type="EMBL" id="ML004470">
    <property type="protein sequence ID" value="RKP29929.1"/>
    <property type="molecule type" value="Genomic_DNA"/>
</dbReference>
<organism evidence="3 4">
    <name type="scientific">Metschnikowia bicuspidata</name>
    <dbReference type="NCBI Taxonomy" id="27322"/>
    <lineage>
        <taxon>Eukaryota</taxon>
        <taxon>Fungi</taxon>
        <taxon>Dikarya</taxon>
        <taxon>Ascomycota</taxon>
        <taxon>Saccharomycotina</taxon>
        <taxon>Pichiomycetes</taxon>
        <taxon>Metschnikowiaceae</taxon>
        <taxon>Metschnikowia</taxon>
    </lineage>
</organism>
<dbReference type="SMART" id="SM00879">
    <property type="entry name" value="Brix"/>
    <property type="match status" value="1"/>
</dbReference>
<dbReference type="Gene3D" id="3.40.50.10480">
    <property type="entry name" value="Probable brix-domain ribosomal biogenesis protein"/>
    <property type="match status" value="1"/>
</dbReference>
<proteinExistence type="predicted"/>
<dbReference type="GO" id="GO:0032040">
    <property type="term" value="C:small-subunit processome"/>
    <property type="evidence" value="ECO:0007669"/>
    <property type="project" value="TreeGrafter"/>
</dbReference>
<dbReference type="SUPFAM" id="SSF52954">
    <property type="entry name" value="Class II aaRS ABD-related"/>
    <property type="match status" value="1"/>
</dbReference>
<dbReference type="GO" id="GO:0042134">
    <property type="term" value="F:rRNA primary transcript binding"/>
    <property type="evidence" value="ECO:0007669"/>
    <property type="project" value="InterPro"/>
</dbReference>